<sequence length="975" mass="107063">MPRLSFFSRIFRLTAVILCVFSFGLLTQAEAQTPTPEQIEMFRNLPADQQQAILDSMNRGGGTGGLSLPSGTDVRSDRKVQFPQTVKPRGDEEEEEKFDATGAPVLPRFKGGDTLLLNLEVRQYQRQAPEVEERARREAQQNSQPRIPGRQAASTTPPADANAPAPAEQQLLDRTPDETARLEEFRERILRRNPYKLDKWGILNVPELGPIPLAGLLPDEATQRVSAELRLKDFIVVVTRLPLKPTGAEALKPFGYDLFAGSPSTFAPATDVPVPAEYVVGPGDSIQVLMVGSNKGRYSLTVGRDGRINFPDLGPISVSGRRFEEVRADLEERVRDQMIGTQASISIGELRSIRVFVLGDAEAPGSYTVSGLSTMTNALFYSGGVKKIGSLRNIQLKRAGRTVSTLDLYDLLLRGDTSGDLRLLPGDVIFIPPVGATVGLSGEVRRPAIYELKNETTAEQLLELGGGLLPGADPSMATVDRVNEQRQRITLDVNLAKADGRRMLLSSGDRVRVPAIRPVLEESVVLNGHLHRPGEYQYKPGMRIVDLIPSLDELEPNADQQYILVRRELPNDRRVRIFSADLEKALAQPQSAANFELAPRDQLFVFDRESGRDRIIEPLMRELQMQSRIDEPTLEVSVAGKVKVPGKYPLEPGMRVSDLVRAGGSLDEAAYSGQAELTRYEVGPNGARQAELIQIDLRKALDGEPGSNLALKPFDYLVIKETPLWASQEEVEIRGEVKFPGRYPIHRGETLRSVMARAGGFTDLAFTKGAVFTREELKERERKQLATLATRMESDLAQMSLMSAQEAGRDASQALTIGRSLLSSLRDAKPAGRLVIDLDRSVAAREGSEQDIVLKDGDRLLVPRITQEVTVIGEVQSATSHLYRTDVSRDEYIALSGGLTPRADENRVYVVRADGSVVARGGNSWFSGGGVAIEKGDTIVAPLDTERMRPLPFWQAVTSIIYNLAVAAAAVSSFQ</sequence>
<organism evidence="7 8">
    <name type="scientific">Steroidobacter flavus</name>
    <dbReference type="NCBI Taxonomy" id="1842136"/>
    <lineage>
        <taxon>Bacteria</taxon>
        <taxon>Pseudomonadati</taxon>
        <taxon>Pseudomonadota</taxon>
        <taxon>Gammaproteobacteria</taxon>
        <taxon>Steroidobacterales</taxon>
        <taxon>Steroidobacteraceae</taxon>
        <taxon>Steroidobacter</taxon>
    </lineage>
</organism>
<evidence type="ECO:0000256" key="3">
    <source>
        <dbReference type="SAM" id="Phobius"/>
    </source>
</evidence>
<evidence type="ECO:0000256" key="1">
    <source>
        <dbReference type="ARBA" id="ARBA00022729"/>
    </source>
</evidence>
<dbReference type="PANTHER" id="PTHR33619:SF3">
    <property type="entry name" value="POLYSACCHARIDE EXPORT PROTEIN GFCE-RELATED"/>
    <property type="match status" value="1"/>
</dbReference>
<evidence type="ECO:0000313" key="7">
    <source>
        <dbReference type="EMBL" id="MFC4313410.1"/>
    </source>
</evidence>
<dbReference type="InterPro" id="IPR049712">
    <property type="entry name" value="Poly_export"/>
</dbReference>
<feature type="signal peptide" evidence="4">
    <location>
        <begin position="1"/>
        <end position="31"/>
    </location>
</feature>
<feature type="domain" description="Soluble ligand binding" evidence="6">
    <location>
        <begin position="354"/>
        <end position="403"/>
    </location>
</feature>
<feature type="compositionally biased region" description="Low complexity" evidence="2">
    <location>
        <begin position="152"/>
        <end position="167"/>
    </location>
</feature>
<dbReference type="RefSeq" id="WP_380603702.1">
    <property type="nucleotide sequence ID" value="NZ_JBHSDU010000015.1"/>
</dbReference>
<feature type="region of interest" description="Disordered" evidence="2">
    <location>
        <begin position="55"/>
        <end position="105"/>
    </location>
</feature>
<evidence type="ECO:0000313" key="8">
    <source>
        <dbReference type="Proteomes" id="UP001595904"/>
    </source>
</evidence>
<feature type="domain" description="Polysaccharide export protein N-terminal" evidence="5">
    <location>
        <begin position="273"/>
        <end position="347"/>
    </location>
</feature>
<evidence type="ECO:0000256" key="2">
    <source>
        <dbReference type="SAM" id="MobiDB-lite"/>
    </source>
</evidence>
<keyword evidence="3" id="KW-1133">Transmembrane helix</keyword>
<evidence type="ECO:0000259" key="6">
    <source>
        <dbReference type="Pfam" id="PF10531"/>
    </source>
</evidence>
<gene>
    <name evidence="7" type="ORF">ACFPN2_30315</name>
</gene>
<dbReference type="InterPro" id="IPR019554">
    <property type="entry name" value="Soluble_ligand-bd"/>
</dbReference>
<feature type="transmembrane region" description="Helical" evidence="3">
    <location>
        <begin position="953"/>
        <end position="974"/>
    </location>
</feature>
<keyword evidence="8" id="KW-1185">Reference proteome</keyword>
<feature type="compositionally biased region" description="Basic and acidic residues" evidence="2">
    <location>
        <begin position="129"/>
        <end position="139"/>
    </location>
</feature>
<comment type="caution">
    <text evidence="7">The sequence shown here is derived from an EMBL/GenBank/DDBJ whole genome shotgun (WGS) entry which is preliminary data.</text>
</comment>
<feature type="chain" id="PRO_5046477636" evidence="4">
    <location>
        <begin position="32"/>
        <end position="975"/>
    </location>
</feature>
<reference evidence="8" key="1">
    <citation type="journal article" date="2019" name="Int. J. Syst. Evol. Microbiol.">
        <title>The Global Catalogue of Microorganisms (GCM) 10K type strain sequencing project: providing services to taxonomists for standard genome sequencing and annotation.</title>
        <authorList>
            <consortium name="The Broad Institute Genomics Platform"/>
            <consortium name="The Broad Institute Genome Sequencing Center for Infectious Disease"/>
            <person name="Wu L."/>
            <person name="Ma J."/>
        </authorList>
    </citation>
    <scope>NUCLEOTIDE SEQUENCE [LARGE SCALE GENOMIC DNA]</scope>
    <source>
        <strain evidence="8">CGMCC 1.10759</strain>
    </source>
</reference>
<keyword evidence="1 4" id="KW-0732">Signal</keyword>
<dbReference type="EMBL" id="JBHSDU010000015">
    <property type="protein sequence ID" value="MFC4313410.1"/>
    <property type="molecule type" value="Genomic_DNA"/>
</dbReference>
<dbReference type="Gene3D" id="3.10.560.10">
    <property type="entry name" value="Outer membrane lipoprotein wza domain like"/>
    <property type="match status" value="6"/>
</dbReference>
<feature type="domain" description="Soluble ligand binding" evidence="6">
    <location>
        <begin position="636"/>
        <end position="671"/>
    </location>
</feature>
<feature type="region of interest" description="Disordered" evidence="2">
    <location>
        <begin position="128"/>
        <end position="177"/>
    </location>
</feature>
<evidence type="ECO:0000256" key="4">
    <source>
        <dbReference type="SAM" id="SignalP"/>
    </source>
</evidence>
<accession>A0ABV8T2V1</accession>
<evidence type="ECO:0000259" key="5">
    <source>
        <dbReference type="Pfam" id="PF02563"/>
    </source>
</evidence>
<dbReference type="Gene3D" id="3.30.1950.10">
    <property type="entry name" value="wza like domain"/>
    <property type="match status" value="1"/>
</dbReference>
<keyword evidence="3" id="KW-0472">Membrane</keyword>
<dbReference type="InterPro" id="IPR003715">
    <property type="entry name" value="Poly_export_N"/>
</dbReference>
<dbReference type="Pfam" id="PF02563">
    <property type="entry name" value="Poly_export"/>
    <property type="match status" value="1"/>
</dbReference>
<proteinExistence type="predicted"/>
<dbReference type="Proteomes" id="UP001595904">
    <property type="component" value="Unassembled WGS sequence"/>
</dbReference>
<dbReference type="PANTHER" id="PTHR33619">
    <property type="entry name" value="POLYSACCHARIDE EXPORT PROTEIN GFCE-RELATED"/>
    <property type="match status" value="1"/>
</dbReference>
<feature type="domain" description="Soluble ligand binding" evidence="6">
    <location>
        <begin position="731"/>
        <end position="765"/>
    </location>
</feature>
<feature type="domain" description="Soluble ligand binding" evidence="6">
    <location>
        <begin position="438"/>
        <end position="481"/>
    </location>
</feature>
<protein>
    <submittedName>
        <fullName evidence="7">SLBB domain-containing protein</fullName>
    </submittedName>
</protein>
<name>A0ABV8T2V1_9GAMM</name>
<dbReference type="Pfam" id="PF10531">
    <property type="entry name" value="SLBB"/>
    <property type="match status" value="5"/>
</dbReference>
<keyword evidence="3" id="KW-0812">Transmembrane</keyword>
<feature type="domain" description="Soluble ligand binding" evidence="6">
    <location>
        <begin position="869"/>
        <end position="918"/>
    </location>
</feature>